<dbReference type="Pfam" id="PF01850">
    <property type="entry name" value="PIN"/>
    <property type="match status" value="1"/>
</dbReference>
<dbReference type="RefSeq" id="WP_012565340.1">
    <property type="nucleotide sequence ID" value="NC_011420.2"/>
</dbReference>
<name>B6IQ13_RHOCS</name>
<dbReference type="InterPro" id="IPR029060">
    <property type="entry name" value="PIN-like_dom_sf"/>
</dbReference>
<dbReference type="EMBL" id="CP000613">
    <property type="protein sequence ID" value="ACI97549.1"/>
    <property type="molecule type" value="Genomic_DNA"/>
</dbReference>
<dbReference type="KEGG" id="rce:RC1_0100"/>
<organism evidence="2 3">
    <name type="scientific">Rhodospirillum centenum (strain ATCC 51521 / SW)</name>
    <dbReference type="NCBI Taxonomy" id="414684"/>
    <lineage>
        <taxon>Bacteria</taxon>
        <taxon>Pseudomonadati</taxon>
        <taxon>Pseudomonadota</taxon>
        <taxon>Alphaproteobacteria</taxon>
        <taxon>Rhodospirillales</taxon>
        <taxon>Rhodospirillaceae</taxon>
        <taxon>Rhodospirillum</taxon>
    </lineage>
</organism>
<dbReference type="InterPro" id="IPR002716">
    <property type="entry name" value="PIN_dom"/>
</dbReference>
<sequence>MLYFDTSFLVPLLLPEPISDKITEFVRGLPADQLTVSHWTRVEFSSLIAREVRMGGLDAQAAAQINARFETMVDESFAVVLPNADDFDLAKEFLRNFKTGLRAEDALHLAIARNHHAMTFYSLDKALLKAGLFLGLPVTAGVSLPEYGQ</sequence>
<feature type="domain" description="PIN" evidence="1">
    <location>
        <begin position="3"/>
        <end position="129"/>
    </location>
</feature>
<proteinExistence type="predicted"/>
<reference evidence="2 3" key="1">
    <citation type="journal article" date="2010" name="BMC Genomics">
        <title>Metabolic flexibility revealed in the genome of the cyst-forming alpha-1 proteobacterium Rhodospirillum centenum.</title>
        <authorList>
            <person name="Lu Y.K."/>
            <person name="Marden J."/>
            <person name="Han M."/>
            <person name="Swingley W.D."/>
            <person name="Mastrian S.D."/>
            <person name="Chowdhury S.R."/>
            <person name="Hao J."/>
            <person name="Helmy T."/>
            <person name="Kim S."/>
            <person name="Kurdoglu A.A."/>
            <person name="Matthies H.J."/>
            <person name="Rollo D."/>
            <person name="Stothard P."/>
            <person name="Blankenship R.E."/>
            <person name="Bauer C.E."/>
            <person name="Touchman J.W."/>
        </authorList>
    </citation>
    <scope>NUCLEOTIDE SEQUENCE [LARGE SCALE GENOMIC DNA]</scope>
    <source>
        <strain evidence="3">ATCC 51521 / SW</strain>
    </source>
</reference>
<keyword evidence="3" id="KW-1185">Reference proteome</keyword>
<dbReference type="STRING" id="414684.RC1_0100"/>
<dbReference type="OrthoDB" id="7204339at2"/>
<protein>
    <recommendedName>
        <fullName evidence="1">PIN domain-containing protein</fullName>
    </recommendedName>
</protein>
<dbReference type="HOGENOM" id="CLU_119496_4_1_5"/>
<evidence type="ECO:0000313" key="2">
    <source>
        <dbReference type="EMBL" id="ACI97549.1"/>
    </source>
</evidence>
<dbReference type="CDD" id="cd09874">
    <property type="entry name" value="PIN_MT3492-like"/>
    <property type="match status" value="1"/>
</dbReference>
<evidence type="ECO:0000259" key="1">
    <source>
        <dbReference type="Pfam" id="PF01850"/>
    </source>
</evidence>
<dbReference type="AlphaFoldDB" id="B6IQ13"/>
<dbReference type="Proteomes" id="UP000001591">
    <property type="component" value="Chromosome"/>
</dbReference>
<accession>B6IQ13</accession>
<evidence type="ECO:0000313" key="3">
    <source>
        <dbReference type="Proteomes" id="UP000001591"/>
    </source>
</evidence>
<gene>
    <name evidence="2" type="ordered locus">RC1_0100</name>
</gene>
<dbReference type="eggNOG" id="COG1848">
    <property type="taxonomic scope" value="Bacteria"/>
</dbReference>
<dbReference type="SUPFAM" id="SSF88723">
    <property type="entry name" value="PIN domain-like"/>
    <property type="match status" value="1"/>
</dbReference>
<dbReference type="Gene3D" id="3.40.50.1010">
    <property type="entry name" value="5'-nuclease"/>
    <property type="match status" value="1"/>
</dbReference>